<feature type="binding site" evidence="4">
    <location>
        <begin position="94"/>
        <end position="99"/>
    </location>
    <ligand>
        <name>acetyl-CoA</name>
        <dbReference type="ChEBI" id="CHEBI:57288"/>
    </ligand>
</feature>
<dbReference type="InterPro" id="IPR036527">
    <property type="entry name" value="SCP2_sterol-bd_dom_sf"/>
</dbReference>
<dbReference type="Pfam" id="PF13530">
    <property type="entry name" value="SCP2_2"/>
    <property type="match status" value="1"/>
</dbReference>
<dbReference type="SUPFAM" id="SSF55718">
    <property type="entry name" value="SCP-like"/>
    <property type="match status" value="1"/>
</dbReference>
<evidence type="ECO:0000259" key="5">
    <source>
        <dbReference type="PROSITE" id="PS51186"/>
    </source>
</evidence>
<feature type="active site" description="Proton acceptor; via carboxylate" evidence="4">
    <location>
        <position position="417"/>
    </location>
</feature>
<sequence>MPPLPDGYRPLALPADRADEMRAVSRLAFAGTLDPAVEEVVPFSVPTDRLGAVEAPDGTLAGAHGSFAFTMPVPGGSVPCAGLTWVGVRPEQRRRGVLTAMIDHHLARCVERGERVSALFAAETAIYGRFGYGCAADDVRLTLPRRAALRPVPGADALTVRLTHLDAEEHADLVDDLHRRAGAGRPGWMTRDSAALRRRMVVDPPAWRGGTEAMLLATVHDAQGAARGYATFARKEGWEPTGPAYTVRVREAHALDAAATHALWSFLLDLDLTSTVESPMLPADHPLLHLLVDPRPAGPRLADNLWVRLVDVPAALAARSYAADVDVVLDVRDDRLPANAGTWRVRATAHGDVEVTRADGPGDVLLDVRELGAAYLGGRSLTAMARAGLVQVRDGYDVTGAAAAFGWPVAPVCSWVF</sequence>
<dbReference type="Pfam" id="PF13527">
    <property type="entry name" value="Acetyltransf_9"/>
    <property type="match status" value="1"/>
</dbReference>
<protein>
    <submittedName>
        <fullName evidence="7">Putative acetyltransferase</fullName>
    </submittedName>
    <submittedName>
        <fullName evidence="6">UPF0256 protein</fullName>
    </submittedName>
</protein>
<dbReference type="Pfam" id="PF17668">
    <property type="entry name" value="Acetyltransf_17"/>
    <property type="match status" value="1"/>
</dbReference>
<name>A0A7Y9FIL4_9CELL</name>
<dbReference type="EMBL" id="JACCBK010000001">
    <property type="protein sequence ID" value="NYD87975.1"/>
    <property type="molecule type" value="Genomic_DNA"/>
</dbReference>
<accession>A0A7Y9FIL4</accession>
<dbReference type="RefSeq" id="WP_140460269.1">
    <property type="nucleotide sequence ID" value="NZ_BAABFI010000006.1"/>
</dbReference>
<dbReference type="Gene3D" id="3.30.1050.10">
    <property type="entry name" value="SCP2 sterol-binding domain"/>
    <property type="match status" value="1"/>
</dbReference>
<feature type="domain" description="N-acetyltransferase" evidence="5">
    <location>
        <begin position="6"/>
        <end position="156"/>
    </location>
</feature>
<dbReference type="PANTHER" id="PTHR37817">
    <property type="entry name" value="N-ACETYLTRANSFERASE EIS"/>
    <property type="match status" value="1"/>
</dbReference>
<dbReference type="SUPFAM" id="SSF55729">
    <property type="entry name" value="Acyl-CoA N-acyltransferases (Nat)"/>
    <property type="match status" value="1"/>
</dbReference>
<dbReference type="GO" id="GO:0034069">
    <property type="term" value="F:aminoglycoside N-acetyltransferase activity"/>
    <property type="evidence" value="ECO:0007669"/>
    <property type="project" value="TreeGrafter"/>
</dbReference>
<evidence type="ECO:0000313" key="6">
    <source>
        <dbReference type="EMBL" id="GIG34471.1"/>
    </source>
</evidence>
<keyword evidence="2 4" id="KW-0808">Transferase</keyword>
<evidence type="ECO:0000313" key="7">
    <source>
        <dbReference type="EMBL" id="NYD87975.1"/>
    </source>
</evidence>
<dbReference type="InterPro" id="IPR000182">
    <property type="entry name" value="GNAT_dom"/>
</dbReference>
<evidence type="ECO:0000256" key="4">
    <source>
        <dbReference type="HAMAP-Rule" id="MF_01812"/>
    </source>
</evidence>
<dbReference type="EMBL" id="BONN01000018">
    <property type="protein sequence ID" value="GIG34471.1"/>
    <property type="molecule type" value="Genomic_DNA"/>
</dbReference>
<dbReference type="InterPro" id="IPR016181">
    <property type="entry name" value="Acyl_CoA_acyltransferase"/>
</dbReference>
<dbReference type="InterPro" id="IPR022902">
    <property type="entry name" value="NAcTrfase_Eis"/>
</dbReference>
<dbReference type="InterPro" id="IPR041380">
    <property type="entry name" value="Acetyltransf_17"/>
</dbReference>
<dbReference type="HAMAP" id="MF_01812">
    <property type="entry name" value="Eis"/>
    <property type="match status" value="1"/>
</dbReference>
<comment type="caution">
    <text evidence="7">The sequence shown here is derived from an EMBL/GenBank/DDBJ whole genome shotgun (WGS) entry which is preliminary data.</text>
</comment>
<dbReference type="Proteomes" id="UP000618382">
    <property type="component" value="Unassembled WGS sequence"/>
</dbReference>
<dbReference type="NCBIfam" id="NF002367">
    <property type="entry name" value="PRK01346.1-4"/>
    <property type="match status" value="1"/>
</dbReference>
<keyword evidence="3 4" id="KW-0012">Acyltransferase</keyword>
<evidence type="ECO:0000256" key="3">
    <source>
        <dbReference type="ARBA" id="ARBA00023315"/>
    </source>
</evidence>
<gene>
    <name evidence="7" type="ORF">BKA21_003524</name>
    <name evidence="6" type="ORF">Col01nite_36300</name>
</gene>
<reference evidence="6 9" key="2">
    <citation type="submission" date="2021-01" db="EMBL/GenBank/DDBJ databases">
        <title>Whole genome shotgun sequence of Cellulomonas oligotrophica NBRC 109435.</title>
        <authorList>
            <person name="Komaki H."/>
            <person name="Tamura T."/>
        </authorList>
    </citation>
    <scope>NUCLEOTIDE SEQUENCE [LARGE SCALE GENOMIC DNA]</scope>
    <source>
        <strain evidence="6 9">NBRC 109435</strain>
    </source>
</reference>
<organism evidence="7 8">
    <name type="scientific">Cellulomonas oligotrophica</name>
    <dbReference type="NCBI Taxonomy" id="931536"/>
    <lineage>
        <taxon>Bacteria</taxon>
        <taxon>Bacillati</taxon>
        <taxon>Actinomycetota</taxon>
        <taxon>Actinomycetes</taxon>
        <taxon>Micrococcales</taxon>
        <taxon>Cellulomonadaceae</taxon>
        <taxon>Cellulomonas</taxon>
    </lineage>
</organism>
<evidence type="ECO:0000256" key="2">
    <source>
        <dbReference type="ARBA" id="ARBA00022679"/>
    </source>
</evidence>
<feature type="active site" description="Proton donor" evidence="4">
    <location>
        <position position="127"/>
    </location>
</feature>
<evidence type="ECO:0000313" key="9">
    <source>
        <dbReference type="Proteomes" id="UP000618382"/>
    </source>
</evidence>
<dbReference type="Proteomes" id="UP000577956">
    <property type="component" value="Unassembled WGS sequence"/>
</dbReference>
<dbReference type="GO" id="GO:0030649">
    <property type="term" value="P:aminoglycoside antibiotic catabolic process"/>
    <property type="evidence" value="ECO:0007669"/>
    <property type="project" value="TreeGrafter"/>
</dbReference>
<comment type="caution">
    <text evidence="4">Lacks conserved residue(s) required for the propagation of feature annotation.</text>
</comment>
<evidence type="ECO:0000313" key="8">
    <source>
        <dbReference type="Proteomes" id="UP000577956"/>
    </source>
</evidence>
<dbReference type="PROSITE" id="PS51186">
    <property type="entry name" value="GNAT"/>
    <property type="match status" value="1"/>
</dbReference>
<reference evidence="7 8" key="1">
    <citation type="submission" date="2020-07" db="EMBL/GenBank/DDBJ databases">
        <title>Sequencing the genomes of 1000 actinobacteria strains.</title>
        <authorList>
            <person name="Klenk H.-P."/>
        </authorList>
    </citation>
    <scope>NUCLEOTIDE SEQUENCE [LARGE SCALE GENOMIC DNA]</scope>
    <source>
        <strain evidence="7 8">DSM 24482</strain>
    </source>
</reference>
<keyword evidence="9" id="KW-1185">Reference proteome</keyword>
<evidence type="ECO:0000256" key="1">
    <source>
        <dbReference type="ARBA" id="ARBA00009213"/>
    </source>
</evidence>
<feature type="binding site" evidence="4">
    <location>
        <begin position="86"/>
        <end position="88"/>
    </location>
    <ligand>
        <name>acetyl-CoA</name>
        <dbReference type="ChEBI" id="CHEBI:57288"/>
    </ligand>
</feature>
<dbReference type="Gene3D" id="3.40.630.30">
    <property type="match status" value="2"/>
</dbReference>
<dbReference type="AlphaFoldDB" id="A0A7Y9FIL4"/>
<dbReference type="InterPro" id="IPR051554">
    <property type="entry name" value="Acetyltransferase_Eis"/>
</dbReference>
<dbReference type="PANTHER" id="PTHR37817:SF1">
    <property type="entry name" value="N-ACETYLTRANSFERASE EIS"/>
    <property type="match status" value="1"/>
</dbReference>
<dbReference type="InterPro" id="IPR025559">
    <property type="entry name" value="Eis_dom"/>
</dbReference>
<proteinExistence type="inferred from homology"/>
<comment type="subunit">
    <text evidence="4">Homohexamer; trimer of dimers.</text>
</comment>
<comment type="similarity">
    <text evidence="1 4">Belongs to the acetyltransferase Eis family.</text>
</comment>